<dbReference type="InterPro" id="IPR006923">
    <property type="entry name" value="Baculo_LEF5_N"/>
</dbReference>
<evidence type="ECO:0000259" key="1">
    <source>
        <dbReference type="Pfam" id="PF04838"/>
    </source>
</evidence>
<feature type="domain" description="Baculoviridae late expression factor 5 C-terminal" evidence="2">
    <location>
        <begin position="216"/>
        <end position="255"/>
    </location>
</feature>
<protein>
    <submittedName>
        <fullName evidence="3">Lef-5</fullName>
    </submittedName>
</protein>
<dbReference type="EMBL" id="KR091910">
    <property type="protein sequence ID" value="AKS25416.1"/>
    <property type="molecule type" value="Genomic_DNA"/>
</dbReference>
<dbReference type="Pfam" id="PF11792">
    <property type="entry name" value="Baculo_LEF5_C"/>
    <property type="match status" value="1"/>
</dbReference>
<evidence type="ECO:0000313" key="4">
    <source>
        <dbReference type="Proteomes" id="UP000232791"/>
    </source>
</evidence>
<proteinExistence type="predicted"/>
<organism evidence="3 4">
    <name type="scientific">Clostera anastomosis granulovirus B</name>
    <dbReference type="NCBI Taxonomy" id="1986290"/>
    <lineage>
        <taxon>Viruses</taxon>
        <taxon>Viruses incertae sedis</taxon>
        <taxon>Naldaviricetes</taxon>
        <taxon>Lefavirales</taxon>
        <taxon>Baculoviridae</taxon>
        <taxon>Betabaculovirus</taxon>
        <taxon>Betabaculovirus alterclanastomosis</taxon>
    </lineage>
</organism>
<feature type="domain" description="Baculoviridae late expression factor 5 N-terminal" evidence="1">
    <location>
        <begin position="18"/>
        <end position="166"/>
    </location>
</feature>
<name>A0A0K0WS93_9BBAC</name>
<dbReference type="GO" id="GO:0006355">
    <property type="term" value="P:regulation of DNA-templated transcription"/>
    <property type="evidence" value="ECO:0007669"/>
    <property type="project" value="InterPro"/>
</dbReference>
<keyword evidence="4" id="KW-1185">Reference proteome</keyword>
<dbReference type="Pfam" id="PF04838">
    <property type="entry name" value="Baculo_LEF5"/>
    <property type="match status" value="1"/>
</dbReference>
<accession>A0A0K0WS93</accession>
<reference evidence="3 4" key="1">
    <citation type="journal article" date="2015" name="PLoS ONE">
        <title>The Complete Genome of a New Betabaculovirus from Clostera anastomosis.</title>
        <authorList>
            <person name="Yin F."/>
            <person name="Zhu Z."/>
            <person name="Liu X."/>
            <person name="Hou D."/>
            <person name="Wang J."/>
            <person name="Zhang L."/>
            <person name="Wang M."/>
            <person name="Kou Z."/>
            <person name="Wang H."/>
            <person name="Deng F."/>
            <person name="Hu Z."/>
        </authorList>
    </citation>
    <scope>NUCLEOTIDE SEQUENCE [LARGE SCALE GENOMIC DNA]</scope>
    <source>
        <strain evidence="3 4">ClasGV-B</strain>
    </source>
</reference>
<dbReference type="InterPro" id="IPR021758">
    <property type="entry name" value="Baculo_LEF5_C"/>
</dbReference>
<gene>
    <name evidence="3" type="ORF">clas73</name>
</gene>
<evidence type="ECO:0000313" key="3">
    <source>
        <dbReference type="EMBL" id="AKS25416.1"/>
    </source>
</evidence>
<dbReference type="Proteomes" id="UP000232791">
    <property type="component" value="Segment"/>
</dbReference>
<evidence type="ECO:0000259" key="2">
    <source>
        <dbReference type="Pfam" id="PF11792"/>
    </source>
</evidence>
<dbReference type="OrthoDB" id="12882at10239"/>
<sequence length="258" mass="29414">MSLNSRPIVVDNHPSVLHLFRIFREFRNTNNYEGLVQYLTTNYPENVKNRTFNFTNTGHTFHVLYAYIPSPSNKERKQIRLDCIEKLLNNTKNDFKLYEDLMKINNNQNNCPCLLIAARLNDNIVYNESLKSKNFDSKPSKLKKEPIDAILFKYSINWKSSLNKKKYTHINGGGGGDNCNGKNAGVFKKKGNVGVVQNTTPIVIDETKIKSASVLTNICGQTVQQCEHVYTTEDCQLRAGDEIVSFIKYCIKCGCVKK</sequence>